<dbReference type="Proteomes" id="UP000092401">
    <property type="component" value="Unassembled WGS sequence"/>
</dbReference>
<accession>A0A150IUQ0</accession>
<evidence type="ECO:0000313" key="3">
    <source>
        <dbReference type="EMBL" id="KYC50751.1"/>
    </source>
</evidence>
<reference evidence="4 5" key="1">
    <citation type="journal article" date="2016" name="ISME J.">
        <title>Chasing the elusive Euryarchaeota class WSA2: genomes reveal a uniquely fastidious methyl-reducing methanogen.</title>
        <authorList>
            <person name="Nobu M.K."/>
            <person name="Narihiro T."/>
            <person name="Kuroda K."/>
            <person name="Mei R."/>
            <person name="Liu W.T."/>
        </authorList>
    </citation>
    <scope>NUCLEOTIDE SEQUENCE [LARGE SCALE GENOMIC DNA]</scope>
    <source>
        <strain evidence="1">B03fssc0709_Meth_Bin005</strain>
        <strain evidence="2">B15fssc0709_Meth_Bin003</strain>
        <strain evidence="3">BMIXfssc0709_Meth_Bin006</strain>
    </source>
</reference>
<name>A0A150IUQ0_9EURY</name>
<evidence type="ECO:0000313" key="1">
    <source>
        <dbReference type="EMBL" id="KYC45874.1"/>
    </source>
</evidence>
<dbReference type="EMBL" id="LNJC01000008">
    <property type="protein sequence ID" value="KYC50751.1"/>
    <property type="molecule type" value="Genomic_DNA"/>
</dbReference>
<comment type="caution">
    <text evidence="2">The sequence shown here is derived from an EMBL/GenBank/DDBJ whole genome shotgun (WGS) entry which is preliminary data.</text>
</comment>
<organism evidence="2 4">
    <name type="scientific">Candidatus Methanofastidiosum methylothiophilum</name>
    <dbReference type="NCBI Taxonomy" id="1705564"/>
    <lineage>
        <taxon>Archaea</taxon>
        <taxon>Methanobacteriati</taxon>
        <taxon>Methanobacteriota</taxon>
        <taxon>Stenosarchaea group</taxon>
        <taxon>Candidatus Methanofastidiosia</taxon>
        <taxon>Candidatus Methanofastidiosales</taxon>
        <taxon>Candidatus Methanofastidiosaceae</taxon>
        <taxon>Candidatus Methanofastidiosum</taxon>
    </lineage>
</organism>
<gene>
    <name evidence="1" type="ORF">APG10_00490</name>
    <name evidence="2" type="ORF">APG11_00397</name>
    <name evidence="3" type="ORF">APG12_00553</name>
</gene>
<dbReference type="EMBL" id="LNGF01000006">
    <property type="protein sequence ID" value="KYC48384.1"/>
    <property type="molecule type" value="Genomic_DNA"/>
</dbReference>
<dbReference type="EMBL" id="LNGE01000009">
    <property type="protein sequence ID" value="KYC45874.1"/>
    <property type="molecule type" value="Genomic_DNA"/>
</dbReference>
<evidence type="ECO:0000313" key="5">
    <source>
        <dbReference type="Proteomes" id="UP000092401"/>
    </source>
</evidence>
<accession>A0A150IMH2</accession>
<dbReference type="Proteomes" id="UP000091929">
    <property type="component" value="Unassembled WGS sequence"/>
</dbReference>
<evidence type="ECO:0000313" key="2">
    <source>
        <dbReference type="EMBL" id="KYC48384.1"/>
    </source>
</evidence>
<evidence type="ECO:0000313" key="4">
    <source>
        <dbReference type="Proteomes" id="UP000091929"/>
    </source>
</evidence>
<dbReference type="Proteomes" id="UP000092403">
    <property type="component" value="Unassembled WGS sequence"/>
</dbReference>
<dbReference type="AlphaFoldDB" id="A0A150IUQ0"/>
<accession>A0A150J0L0</accession>
<protein>
    <submittedName>
        <fullName evidence="2">Uncharacterized protein</fullName>
    </submittedName>
</protein>
<proteinExistence type="predicted"/>
<sequence length="73" mass="8233">MESMIKKAPKCPMCNSDKTLLIVYGVPDHGLIQASNKGEFILGGCKASPEAPRYHCKRCKNEWGKLIEDPEYY</sequence>